<dbReference type="HOGENOM" id="CLU_011098_0_0_1"/>
<proteinExistence type="predicted"/>
<reference evidence="3" key="1">
    <citation type="submission" date="2014-02" db="EMBL/GenBank/DDBJ databases">
        <title>The Genome Sequence of Trichophyton rubrum (morphotype fischeri) CBS 288.86.</title>
        <authorList>
            <consortium name="The Broad Institute Genomics Platform"/>
            <person name="Cuomo C.A."/>
            <person name="White T.C."/>
            <person name="Graser Y."/>
            <person name="Martinez-Rossi N."/>
            <person name="Heitman J."/>
            <person name="Young S.K."/>
            <person name="Zeng Q."/>
            <person name="Gargeya S."/>
            <person name="Abouelleil A."/>
            <person name="Alvarado L."/>
            <person name="Chapman S.B."/>
            <person name="Gainer-Dewar J."/>
            <person name="Goldberg J."/>
            <person name="Griggs A."/>
            <person name="Gujja S."/>
            <person name="Hansen M."/>
            <person name="Howarth C."/>
            <person name="Imamovic A."/>
            <person name="Larimer J."/>
            <person name="Martinez D."/>
            <person name="Murphy C."/>
            <person name="Pearson M.D."/>
            <person name="Persinoti G."/>
            <person name="Poon T."/>
            <person name="Priest M."/>
            <person name="Roberts A.D."/>
            <person name="Saif S."/>
            <person name="Shea T.D."/>
            <person name="Sykes S.N."/>
            <person name="Wortman J."/>
            <person name="Nusbaum C."/>
            <person name="Birren B."/>
        </authorList>
    </citation>
    <scope>NUCLEOTIDE SEQUENCE [LARGE SCALE GENOMIC DNA]</scope>
    <source>
        <strain evidence="3">CBS 288.86</strain>
    </source>
</reference>
<dbReference type="Proteomes" id="UP000023758">
    <property type="component" value="Unassembled WGS sequence"/>
</dbReference>
<dbReference type="InterPro" id="IPR024761">
    <property type="entry name" value="TFIIIC_delta_N"/>
</dbReference>
<dbReference type="AlphaFoldDB" id="A0A022VLK6"/>
<evidence type="ECO:0008006" key="4">
    <source>
        <dbReference type="Google" id="ProtNLM"/>
    </source>
</evidence>
<dbReference type="GO" id="GO:0000127">
    <property type="term" value="C:transcription factor TFIIIC complex"/>
    <property type="evidence" value="ECO:0007669"/>
    <property type="project" value="InterPro"/>
</dbReference>
<protein>
    <recommendedName>
        <fullName evidence="4">Transcription factor IIIC putative zinc-finger domain-containing protein</fullName>
    </recommendedName>
</protein>
<dbReference type="Pfam" id="PF12657">
    <property type="entry name" value="TFIIIC_delta"/>
    <property type="match status" value="1"/>
</dbReference>
<name>A0A022VLK6_TRIRU</name>
<feature type="domain" description="Transcription factor IIIC 90kDa subunit N-terminal" evidence="1">
    <location>
        <begin position="19"/>
        <end position="504"/>
    </location>
</feature>
<dbReference type="GO" id="GO:0006384">
    <property type="term" value="P:transcription initiation at RNA polymerase III promoter"/>
    <property type="evidence" value="ECO:0007669"/>
    <property type="project" value="InterPro"/>
</dbReference>
<gene>
    <name evidence="3" type="ORF">H103_08972</name>
</gene>
<evidence type="ECO:0000313" key="3">
    <source>
        <dbReference type="EMBL" id="EZF47187.1"/>
    </source>
</evidence>
<dbReference type="InterPro" id="IPR024764">
    <property type="entry name" value="TFIIIC_Znf"/>
</dbReference>
<evidence type="ECO:0000259" key="1">
    <source>
        <dbReference type="Pfam" id="PF12657"/>
    </source>
</evidence>
<organism evidence="3">
    <name type="scientific">Trichophyton rubrum CBS 288.86</name>
    <dbReference type="NCBI Taxonomy" id="1215330"/>
    <lineage>
        <taxon>Eukaryota</taxon>
        <taxon>Fungi</taxon>
        <taxon>Dikarya</taxon>
        <taxon>Ascomycota</taxon>
        <taxon>Pezizomycotina</taxon>
        <taxon>Eurotiomycetes</taxon>
        <taxon>Eurotiomycetidae</taxon>
        <taxon>Onygenales</taxon>
        <taxon>Arthrodermataceae</taxon>
        <taxon>Trichophyton</taxon>
    </lineage>
</organism>
<dbReference type="PANTHER" id="PTHR15496">
    <property type="entry name" value="GENERAL TRANSCRIPTION FACTOR 3C POLYPEPTIDE 4 FAMILY"/>
    <property type="match status" value="1"/>
</dbReference>
<evidence type="ECO:0000259" key="2">
    <source>
        <dbReference type="Pfam" id="PF12660"/>
    </source>
</evidence>
<feature type="domain" description="Transcription factor IIIC putative zinc-finger" evidence="2">
    <location>
        <begin position="620"/>
        <end position="716"/>
    </location>
</feature>
<dbReference type="EMBL" id="KK207950">
    <property type="protein sequence ID" value="EZF47187.1"/>
    <property type="molecule type" value="Genomic_DNA"/>
</dbReference>
<sequence length="718" mass="79111">MLEPLELRSYPSCDNCLSWSADGEIAVASGEIVYVLSPKPNREEKQQDQAAQRSSGAQWDISKLKTNAFTLDELPLLLPEPGATFSIGEEQSMSHAIAVAWSAPRLAAYGKCMLAVLTSNLALSLWQAVDGASKWNRALVVNHALRKYFKTLTGDNGPLLRRKQRIRAFSWNYFAPNKFNDPDSCHNSGINFLVVSNDTNDIVILRVTAPSYGQSASAVVLTHYSASSEGICLSRSIEQGSVFSEYTAKRATITRVSSSTWLNKPMLGDHGAADLRIWSSLIAFMFGSELAILRLDLDTISMNTEITIKRIELLNLEWTLDYTTTDRDIKGPLHWIETAETSHNLGLAAGIICGFVILTIPKNIWSESILRVDIHEEKFDASLAKWHPISAGFTSRVGDTSNSSDLYILTLSSLHQLEFPSMRSKIQPLSNGDEFSQDDYLRRNVEGCRDRFDLDYDLGGMSTAKTWGLCSHRGWIATCATFHPTDMVQHTTSSQERTTIFFAPPSLERSDHTEPGLPWHMPAITPTSIQHSAGKVIAFTLANKQPQSPDDLWLRKLLYAAACSTIFHSALESSSLAKEVLQDLARESSIDLGFEISMLEDLAEGSDKLKAVTIPPKSTEQLESNGAGVFEQCDICGGGIEWFSPVESQCVGGHLFARCALTFLSIQNPSISKGCCRCGRECLDNTSEAMGIEGTKGLLAKLLERFDECPYCGGKFKA</sequence>
<accession>A0A022VLK6</accession>
<dbReference type="OrthoDB" id="6021743at2759"/>
<dbReference type="PANTHER" id="PTHR15496:SF2">
    <property type="entry name" value="GENERAL TRANSCRIPTION FACTOR 3C POLYPEPTIDE 4"/>
    <property type="match status" value="1"/>
</dbReference>
<dbReference type="Pfam" id="PF12660">
    <property type="entry name" value="zf-TFIIIC"/>
    <property type="match status" value="1"/>
</dbReference>
<dbReference type="GO" id="GO:0004402">
    <property type="term" value="F:histone acetyltransferase activity"/>
    <property type="evidence" value="ECO:0007669"/>
    <property type="project" value="InterPro"/>
</dbReference>
<dbReference type="InterPro" id="IPR044230">
    <property type="entry name" value="GTF3C4"/>
</dbReference>